<sequence length="100" mass="11841">MQLFCISRFYMFFTIKLNKKSSSEILDFGTRLKGENKYVEYKFNKSNNLLVYQVIDEKIVIYIPFHNSESISMRCSLPRVSRGVRITPIILKSYLDDNSR</sequence>
<comment type="caution">
    <text evidence="1">The sequence shown here is derived from an EMBL/GenBank/DDBJ whole genome shotgun (WGS) entry which is preliminary data.</text>
</comment>
<reference evidence="1 2" key="1">
    <citation type="journal article" date="2017" name="Nat. Microbiol.">
        <title>Natural product diversity associated with the nematode symbionts Photorhabdus and Xenorhabdus.</title>
        <authorList>
            <person name="Tobias N.J."/>
            <person name="Wolff H."/>
            <person name="Djahanschiri B."/>
            <person name="Grundmann F."/>
            <person name="Kronenwerth M."/>
            <person name="Shi Y.M."/>
            <person name="Simonyi S."/>
            <person name="Grun P."/>
            <person name="Shapiro-Ilan D."/>
            <person name="Pidot S.J."/>
            <person name="Stinear T.P."/>
            <person name="Ebersberger I."/>
            <person name="Bode H.B."/>
        </authorList>
    </citation>
    <scope>NUCLEOTIDE SEQUENCE [LARGE SCALE GENOMIC DNA]</scope>
    <source>
        <strain evidence="1 2">DSM 17904</strain>
    </source>
</reference>
<proteinExistence type="predicted"/>
<accession>A0A2D0KWZ7</accession>
<organism evidence="1 2">
    <name type="scientific">Xenorhabdus stockiae</name>
    <dbReference type="NCBI Taxonomy" id="351614"/>
    <lineage>
        <taxon>Bacteria</taxon>
        <taxon>Pseudomonadati</taxon>
        <taxon>Pseudomonadota</taxon>
        <taxon>Gammaproteobacteria</taxon>
        <taxon>Enterobacterales</taxon>
        <taxon>Morganellaceae</taxon>
        <taxon>Xenorhabdus</taxon>
    </lineage>
</organism>
<gene>
    <name evidence="1" type="ORF">Xsto_00026</name>
</gene>
<dbReference type="AlphaFoldDB" id="A0A2D0KWZ7"/>
<evidence type="ECO:0000313" key="1">
    <source>
        <dbReference type="EMBL" id="PHM67737.1"/>
    </source>
</evidence>
<evidence type="ECO:0000313" key="2">
    <source>
        <dbReference type="Proteomes" id="UP000222366"/>
    </source>
</evidence>
<keyword evidence="2" id="KW-1185">Reference proteome</keyword>
<dbReference type="EMBL" id="NJAJ01000001">
    <property type="protein sequence ID" value="PHM67737.1"/>
    <property type="molecule type" value="Genomic_DNA"/>
</dbReference>
<dbReference type="Proteomes" id="UP000222366">
    <property type="component" value="Unassembled WGS sequence"/>
</dbReference>
<protein>
    <submittedName>
        <fullName evidence="1">Uncharacterized protein</fullName>
    </submittedName>
</protein>
<name>A0A2D0KWZ7_9GAMM</name>